<reference evidence="1 2" key="1">
    <citation type="submission" date="2018-06" db="EMBL/GenBank/DDBJ databases">
        <title>A transcriptomic atlas of mushroom development highlights an independent origin of complex multicellularity.</title>
        <authorList>
            <consortium name="DOE Joint Genome Institute"/>
            <person name="Krizsan K."/>
            <person name="Almasi E."/>
            <person name="Merenyi Z."/>
            <person name="Sahu N."/>
            <person name="Viragh M."/>
            <person name="Koszo T."/>
            <person name="Mondo S."/>
            <person name="Kiss B."/>
            <person name="Balint B."/>
            <person name="Kues U."/>
            <person name="Barry K."/>
            <person name="Hegedus J.C."/>
            <person name="Henrissat B."/>
            <person name="Johnson J."/>
            <person name="Lipzen A."/>
            <person name="Ohm R."/>
            <person name="Nagy I."/>
            <person name="Pangilinan J."/>
            <person name="Yan J."/>
            <person name="Xiong Y."/>
            <person name="Grigoriev I.V."/>
            <person name="Hibbett D.S."/>
            <person name="Nagy L.G."/>
        </authorList>
    </citation>
    <scope>NUCLEOTIDE SEQUENCE [LARGE SCALE GENOMIC DNA]</scope>
    <source>
        <strain evidence="1 2">SZMC22713</strain>
    </source>
</reference>
<evidence type="ECO:0000313" key="2">
    <source>
        <dbReference type="Proteomes" id="UP000294933"/>
    </source>
</evidence>
<dbReference type="SUPFAM" id="SSF81383">
    <property type="entry name" value="F-box domain"/>
    <property type="match status" value="1"/>
</dbReference>
<dbReference type="OrthoDB" id="2269034at2759"/>
<protein>
    <submittedName>
        <fullName evidence="1">Uncharacterized protein</fullName>
    </submittedName>
</protein>
<name>A0A4Y7PWH0_9AGAM</name>
<accession>A0A4Y7PWH0</accession>
<dbReference type="Gene3D" id="1.20.1280.50">
    <property type="match status" value="1"/>
</dbReference>
<proteinExistence type="predicted"/>
<dbReference type="Gene3D" id="3.80.10.10">
    <property type="entry name" value="Ribonuclease Inhibitor"/>
    <property type="match status" value="1"/>
</dbReference>
<dbReference type="InterPro" id="IPR036047">
    <property type="entry name" value="F-box-like_dom_sf"/>
</dbReference>
<dbReference type="EMBL" id="ML170202">
    <property type="protein sequence ID" value="TDL18949.1"/>
    <property type="molecule type" value="Genomic_DNA"/>
</dbReference>
<dbReference type="SUPFAM" id="SSF52047">
    <property type="entry name" value="RNI-like"/>
    <property type="match status" value="1"/>
</dbReference>
<dbReference type="STRING" id="50990.A0A4Y7PWH0"/>
<keyword evidence="2" id="KW-1185">Reference proteome</keyword>
<dbReference type="Proteomes" id="UP000294933">
    <property type="component" value="Unassembled WGS sequence"/>
</dbReference>
<dbReference type="AlphaFoldDB" id="A0A4Y7PWH0"/>
<evidence type="ECO:0000313" key="1">
    <source>
        <dbReference type="EMBL" id="TDL18949.1"/>
    </source>
</evidence>
<sequence length="463" mass="52008">MFGRGLSLLPNELILEIFSLSLPDIPSHSHTHAPLLLTHVCRAWRNFCLSAPTLWAKILIPAWKVLPRDIDKLLKLWLDRSGRHSLDIRLSVVDKHVQIIPHEQEMIYLHKVLQDIVDVLAPHRARFRVFEGVLPESLITKLGLEKMVILQHLDFGGMFFLNTEQSPVRLASQQTPLQTLSLYGVGANLDTICFQSNLNRLELVNINPVGELSAGRALNMFQCLPLLETCVIELTGSDVTLAAAPLHHLLLPSLKYFFLTWTSYGDVDPLLSFMFTPNLQRLGLRGPYSYGERWCILKDFLARSNAPITHLSLGDVGAADIQMLDCLRNTPLLSYLAIYHGPVSPSVLLGLHINCDESDRTILPNLETLNLGACDEFEADDLILLLRNRGSDMADPRFKTLRKVKVLYCSGVGEDHRAAFLASGIEEIEIDTGMNFTVPFERGFLPFVRLTQSHEELFSAFTA</sequence>
<dbReference type="VEuPathDB" id="FungiDB:BD410DRAFT_900585"/>
<dbReference type="InterPro" id="IPR032675">
    <property type="entry name" value="LRR_dom_sf"/>
</dbReference>
<organism evidence="1 2">
    <name type="scientific">Rickenella mellea</name>
    <dbReference type="NCBI Taxonomy" id="50990"/>
    <lineage>
        <taxon>Eukaryota</taxon>
        <taxon>Fungi</taxon>
        <taxon>Dikarya</taxon>
        <taxon>Basidiomycota</taxon>
        <taxon>Agaricomycotina</taxon>
        <taxon>Agaricomycetes</taxon>
        <taxon>Hymenochaetales</taxon>
        <taxon>Rickenellaceae</taxon>
        <taxon>Rickenella</taxon>
    </lineage>
</organism>
<gene>
    <name evidence="1" type="ORF">BD410DRAFT_900585</name>
</gene>